<evidence type="ECO:0000256" key="1">
    <source>
        <dbReference type="ARBA" id="ARBA00009995"/>
    </source>
</evidence>
<accession>A0AAP0JE66</accession>
<dbReference type="PANTHER" id="PTHR11926">
    <property type="entry name" value="GLUCOSYL/GLUCURONOSYL TRANSFERASES"/>
    <property type="match status" value="1"/>
</dbReference>
<dbReference type="SUPFAM" id="SSF53756">
    <property type="entry name" value="UDP-Glycosyltransferase/glycogen phosphorylase"/>
    <property type="match status" value="1"/>
</dbReference>
<evidence type="ECO:0000313" key="6">
    <source>
        <dbReference type="Proteomes" id="UP001417504"/>
    </source>
</evidence>
<reference evidence="5 6" key="1">
    <citation type="submission" date="2024-01" db="EMBL/GenBank/DDBJ databases">
        <title>Genome assemblies of Stephania.</title>
        <authorList>
            <person name="Yang L."/>
        </authorList>
    </citation>
    <scope>NUCLEOTIDE SEQUENCE [LARGE SCALE GENOMIC DNA]</scope>
    <source>
        <strain evidence="5">QJT</strain>
        <tissue evidence="5">Leaf</tissue>
    </source>
</reference>
<comment type="caution">
    <text evidence="5">The sequence shown here is derived from an EMBL/GenBank/DDBJ whole genome shotgun (WGS) entry which is preliminary data.</text>
</comment>
<dbReference type="Gene3D" id="3.40.50.2000">
    <property type="entry name" value="Glycogen Phosphorylase B"/>
    <property type="match status" value="2"/>
</dbReference>
<keyword evidence="6" id="KW-1185">Reference proteome</keyword>
<dbReference type="GO" id="GO:0080044">
    <property type="term" value="F:quercetin 7-O-glucosyltransferase activity"/>
    <property type="evidence" value="ECO:0007669"/>
    <property type="project" value="TreeGrafter"/>
</dbReference>
<dbReference type="CDD" id="cd03784">
    <property type="entry name" value="GT1_Gtf-like"/>
    <property type="match status" value="1"/>
</dbReference>
<evidence type="ECO:0000256" key="3">
    <source>
        <dbReference type="RuleBase" id="RU003718"/>
    </source>
</evidence>
<proteinExistence type="inferred from homology"/>
<dbReference type="EMBL" id="JBBNAE010000004">
    <property type="protein sequence ID" value="KAK9131370.1"/>
    <property type="molecule type" value="Genomic_DNA"/>
</dbReference>
<name>A0AAP0JE66_9MAGN</name>
<keyword evidence="2 3" id="KW-0808">Transferase</keyword>
<comment type="similarity">
    <text evidence="1 3">Belongs to the UDP-glycosyltransferase family.</text>
</comment>
<dbReference type="EC" id="2.4.1.-" evidence="4"/>
<organism evidence="5 6">
    <name type="scientific">Stephania japonica</name>
    <dbReference type="NCBI Taxonomy" id="461633"/>
    <lineage>
        <taxon>Eukaryota</taxon>
        <taxon>Viridiplantae</taxon>
        <taxon>Streptophyta</taxon>
        <taxon>Embryophyta</taxon>
        <taxon>Tracheophyta</taxon>
        <taxon>Spermatophyta</taxon>
        <taxon>Magnoliopsida</taxon>
        <taxon>Ranunculales</taxon>
        <taxon>Menispermaceae</taxon>
        <taxon>Menispermoideae</taxon>
        <taxon>Cissampelideae</taxon>
        <taxon>Stephania</taxon>
    </lineage>
</organism>
<sequence length="501" mass="56009">MKHHQILGLMLNPKNHYVVVSFPIQGHLNPALHFAKHLASLGAEVTFVTSIYGYRRIFKNAMHLLNSPTSATATTATTTTTFADGSSIIFAPFDDGCKEDLGTDIKEKVSELKRLGSQALTGLIQTFKQELRPVTCLIHTPLLSWAAKVACDLGVSSAMLWTQPATVFAICHYYYNGYKEQIFEVHKNGNASSLVELPGLPMLTCRDLPTFFLPSDAQSLAVTNMFEEQFESLKSEIIKPPRVFFNTFEELETKALQVLDGIVDAIAIGPLSNHSIFLDGKDKFQSSQNYLDWLKVKGEASVVYVSFGSIIVPKRRQVEEIVRGLVATNRPFLWALLRTQSKGEAIPEGDEECITSLIDEINKGEQGLVVEWCSQTEVLEHYSVGCFVSHCGWNSTVESLVAGVPMVAIPKWVEQWTNAKLVVDVWKTGVKVERISRGEEEELVESEELKRCVEMVMGEGMRGEEIRRNARKWRSLARKAVEDIGGSSHRNLVEFVEDHDQ</sequence>
<dbReference type="GO" id="GO:0080043">
    <property type="term" value="F:quercetin 3-O-glucosyltransferase activity"/>
    <property type="evidence" value="ECO:0007669"/>
    <property type="project" value="TreeGrafter"/>
</dbReference>
<dbReference type="AlphaFoldDB" id="A0AAP0JE66"/>
<dbReference type="Proteomes" id="UP001417504">
    <property type="component" value="Unassembled WGS sequence"/>
</dbReference>
<dbReference type="PROSITE" id="PS00375">
    <property type="entry name" value="UDPGT"/>
    <property type="match status" value="1"/>
</dbReference>
<evidence type="ECO:0000256" key="2">
    <source>
        <dbReference type="ARBA" id="ARBA00022679"/>
    </source>
</evidence>
<dbReference type="InterPro" id="IPR002213">
    <property type="entry name" value="UDP_glucos_trans"/>
</dbReference>
<dbReference type="InterPro" id="IPR035595">
    <property type="entry name" value="UDP_glycos_trans_CS"/>
</dbReference>
<evidence type="ECO:0000256" key="4">
    <source>
        <dbReference type="RuleBase" id="RU362057"/>
    </source>
</evidence>
<protein>
    <recommendedName>
        <fullName evidence="4">Glycosyltransferase</fullName>
        <ecNumber evidence="4">2.4.1.-</ecNumber>
    </recommendedName>
</protein>
<dbReference type="Pfam" id="PF00201">
    <property type="entry name" value="UDPGT"/>
    <property type="match status" value="1"/>
</dbReference>
<evidence type="ECO:0000313" key="5">
    <source>
        <dbReference type="EMBL" id="KAK9131370.1"/>
    </source>
</evidence>
<dbReference type="PANTHER" id="PTHR11926:SF1534">
    <property type="entry name" value="GLYCOSYLTRANSFERASE"/>
    <property type="match status" value="1"/>
</dbReference>
<dbReference type="FunFam" id="3.40.50.2000:FF:000019">
    <property type="entry name" value="Glycosyltransferase"/>
    <property type="match status" value="1"/>
</dbReference>
<keyword evidence="3" id="KW-0328">Glycosyltransferase</keyword>
<gene>
    <name evidence="5" type="ORF">Sjap_011857</name>
</gene>